<evidence type="ECO:0000313" key="1">
    <source>
        <dbReference type="EMBL" id="JAT15081.1"/>
    </source>
</evidence>
<accession>A0A1B6KUK5</accession>
<dbReference type="SUPFAM" id="SSF52266">
    <property type="entry name" value="SGNH hydrolase"/>
    <property type="match status" value="1"/>
</dbReference>
<dbReference type="EMBL" id="GEBQ01024896">
    <property type="protein sequence ID" value="JAT15081.1"/>
    <property type="molecule type" value="Transcribed_RNA"/>
</dbReference>
<dbReference type="AlphaFoldDB" id="A0A1B6KUK5"/>
<reference evidence="1" key="1">
    <citation type="submission" date="2015-11" db="EMBL/GenBank/DDBJ databases">
        <title>De novo transcriptome assembly of four potential Pierce s Disease insect vectors from Arizona vineyards.</title>
        <authorList>
            <person name="Tassone E.E."/>
        </authorList>
    </citation>
    <scope>NUCLEOTIDE SEQUENCE</scope>
</reference>
<name>A0A1B6KUK5_9HEMI</name>
<dbReference type="Gene3D" id="3.40.50.1110">
    <property type="entry name" value="SGNH hydrolase"/>
    <property type="match status" value="1"/>
</dbReference>
<proteinExistence type="predicted"/>
<protein>
    <submittedName>
        <fullName evidence="1">Uncharacterized protein</fullName>
    </submittedName>
</protein>
<sequence>NEAQKVLNGIKETLSQVRNNKIVIVDLPNRYDLASWSCVNEEVQNTNMALAELSKEYSNVLLVEASHAERHLHTRHGMHLNSWGKRWLAEKICRGMSLWSSGSSPSLSDSPDDVIPAPVIPPTPESRPTLLRSESRDCVGVMLVDNFSKDCERQTLFASDLDLQADILIHQCPPSQTSMDEYPPLLISTSTSSVDKLAFKETSNVNIVNSNNSFLEKV</sequence>
<feature type="non-terminal residue" evidence="1">
    <location>
        <position position="1"/>
    </location>
</feature>
<organism evidence="1">
    <name type="scientific">Graphocephala atropunctata</name>
    <dbReference type="NCBI Taxonomy" id="36148"/>
    <lineage>
        <taxon>Eukaryota</taxon>
        <taxon>Metazoa</taxon>
        <taxon>Ecdysozoa</taxon>
        <taxon>Arthropoda</taxon>
        <taxon>Hexapoda</taxon>
        <taxon>Insecta</taxon>
        <taxon>Pterygota</taxon>
        <taxon>Neoptera</taxon>
        <taxon>Paraneoptera</taxon>
        <taxon>Hemiptera</taxon>
        <taxon>Auchenorrhyncha</taxon>
        <taxon>Membracoidea</taxon>
        <taxon>Cicadellidae</taxon>
        <taxon>Cicadellinae</taxon>
        <taxon>Cicadellini</taxon>
        <taxon>Graphocephala</taxon>
    </lineage>
</organism>
<gene>
    <name evidence="1" type="ORF">g.20936</name>
</gene>
<dbReference type="InterPro" id="IPR036514">
    <property type="entry name" value="SGNH_hydro_sf"/>
</dbReference>